<name>A0A1C6SHC1_9ACTN</name>
<dbReference type="OrthoDB" id="5007868at2"/>
<dbReference type="Proteomes" id="UP000199413">
    <property type="component" value="Unassembled WGS sequence"/>
</dbReference>
<protein>
    <submittedName>
        <fullName evidence="2">Uncharacterized protein</fullName>
    </submittedName>
</protein>
<organism evidence="2 3">
    <name type="scientific">Micromonospora rhizosphaerae</name>
    <dbReference type="NCBI Taxonomy" id="568872"/>
    <lineage>
        <taxon>Bacteria</taxon>
        <taxon>Bacillati</taxon>
        <taxon>Actinomycetota</taxon>
        <taxon>Actinomycetes</taxon>
        <taxon>Micromonosporales</taxon>
        <taxon>Micromonosporaceae</taxon>
        <taxon>Micromonospora</taxon>
    </lineage>
</organism>
<dbReference type="STRING" id="568872.GA0070624_3767"/>
<proteinExistence type="predicted"/>
<keyword evidence="3" id="KW-1185">Reference proteome</keyword>
<feature type="region of interest" description="Disordered" evidence="1">
    <location>
        <begin position="25"/>
        <end position="44"/>
    </location>
</feature>
<reference evidence="3" key="1">
    <citation type="submission" date="2016-06" db="EMBL/GenBank/DDBJ databases">
        <authorList>
            <person name="Varghese N."/>
            <person name="Submissions Spin"/>
        </authorList>
    </citation>
    <scope>NUCLEOTIDE SEQUENCE [LARGE SCALE GENOMIC DNA]</scope>
    <source>
        <strain evidence="3">DSM 45431</strain>
    </source>
</reference>
<dbReference type="RefSeq" id="WP_141715077.1">
    <property type="nucleotide sequence ID" value="NZ_FMHV01000002.1"/>
</dbReference>
<evidence type="ECO:0000256" key="1">
    <source>
        <dbReference type="SAM" id="MobiDB-lite"/>
    </source>
</evidence>
<evidence type="ECO:0000313" key="2">
    <source>
        <dbReference type="EMBL" id="SCL28825.1"/>
    </source>
</evidence>
<dbReference type="AlphaFoldDB" id="A0A1C6SHC1"/>
<gene>
    <name evidence="2" type="ORF">GA0070624_3767</name>
</gene>
<sequence>MTNKRSFGGLLHWATHRIPGVPAHAERSAGHQGAAVHGRARRPGGVAAHASLNRRWNHSPARPPRFMRAFQRRIAAFFSREL</sequence>
<evidence type="ECO:0000313" key="3">
    <source>
        <dbReference type="Proteomes" id="UP000199413"/>
    </source>
</evidence>
<accession>A0A1C6SHC1</accession>
<dbReference type="EMBL" id="FMHV01000002">
    <property type="protein sequence ID" value="SCL28825.1"/>
    <property type="molecule type" value="Genomic_DNA"/>
</dbReference>